<dbReference type="InterPro" id="IPR058031">
    <property type="entry name" value="AAA_lid_NorR"/>
</dbReference>
<dbReference type="PATRIC" id="fig|706587.4.peg.3670"/>
<evidence type="ECO:0000313" key="7">
    <source>
        <dbReference type="EMBL" id="AFM25888.1"/>
    </source>
</evidence>
<sequence length="474" mass="53368">MMAGSVCRDADVLRLEKYEDCLHKLILDLAHVGVLITDRKGDIKYLNPTFAMMFDMDIKTAISKNINDYFPHSKLMRVMETGIPDKAVEFSFKGQSALVNRYPITHQGVTAGGFIEVYFRDIRDLQKLMRKMTNLQKKVIYYKRKSQGLPGASYTFDDIIGQSTVIRKFKKLGMQFARSSIPVLVLGESGAGKELVAHAIHSAGSRSDEPFVRVNCAAIPKDLLESELFGYEEGTFTGAKTGGRVGKFELADKGTIFLDEIGELPLDMQAKLLRVLENGEIQKIGTSDVVYSDFRLIAATNKDLAASVAKGTFREDLYHRLHILVLAIPPLRDRPEDIPLLAQHLLDTTRDKPSNLEITFASEVKQLLQAYPWPGNIRELRNVLTFAVFSLDEGQTEIRLRNLPPYMLENQVMMVTRLKPALSPLNQAREKSEKEALLAALEQTAQNKAQAAKLLGISRNEIYRKMRRYGLLSR</sequence>
<dbReference type="PROSITE" id="PS00675">
    <property type="entry name" value="SIGMA54_INTERACT_1"/>
    <property type="match status" value="1"/>
</dbReference>
<keyword evidence="8" id="KW-1185">Reference proteome</keyword>
<dbReference type="PANTHER" id="PTHR32071">
    <property type="entry name" value="TRANSCRIPTIONAL REGULATORY PROTEIN"/>
    <property type="match status" value="1"/>
</dbReference>
<dbReference type="SUPFAM" id="SSF55785">
    <property type="entry name" value="PYP-like sensor domain (PAS domain)"/>
    <property type="match status" value="1"/>
</dbReference>
<dbReference type="FunFam" id="3.40.50.300:FF:000006">
    <property type="entry name" value="DNA-binding transcriptional regulator NtrC"/>
    <property type="match status" value="1"/>
</dbReference>
<protein>
    <submittedName>
        <fullName evidence="7">Transcriptional regulator containing PAS, AAA-type ATPase, and DNA-binding domains</fullName>
    </submittedName>
</protein>
<evidence type="ECO:0000313" key="8">
    <source>
        <dbReference type="Proteomes" id="UP000006055"/>
    </source>
</evidence>
<dbReference type="HOGENOM" id="CLU_000445_8_1_7"/>
<dbReference type="InterPro" id="IPR002197">
    <property type="entry name" value="HTH_Fis"/>
</dbReference>
<dbReference type="SUPFAM" id="SSF52540">
    <property type="entry name" value="P-loop containing nucleoside triphosphate hydrolases"/>
    <property type="match status" value="1"/>
</dbReference>
<evidence type="ECO:0000256" key="3">
    <source>
        <dbReference type="ARBA" id="ARBA00023015"/>
    </source>
</evidence>
<dbReference type="InterPro" id="IPR009057">
    <property type="entry name" value="Homeodomain-like_sf"/>
</dbReference>
<dbReference type="Proteomes" id="UP000006055">
    <property type="component" value="Chromosome"/>
</dbReference>
<dbReference type="Gene3D" id="1.10.8.60">
    <property type="match status" value="1"/>
</dbReference>
<dbReference type="CDD" id="cd00009">
    <property type="entry name" value="AAA"/>
    <property type="match status" value="1"/>
</dbReference>
<dbReference type="KEGG" id="dti:Desti_3228"/>
<proteinExistence type="predicted"/>
<dbReference type="PROSITE" id="PS00676">
    <property type="entry name" value="SIGMA54_INTERACT_2"/>
    <property type="match status" value="1"/>
</dbReference>
<dbReference type="InterPro" id="IPR003593">
    <property type="entry name" value="AAA+_ATPase"/>
</dbReference>
<dbReference type="Gene3D" id="3.40.50.300">
    <property type="entry name" value="P-loop containing nucleotide triphosphate hydrolases"/>
    <property type="match status" value="1"/>
</dbReference>
<dbReference type="InterPro" id="IPR035965">
    <property type="entry name" value="PAS-like_dom_sf"/>
</dbReference>
<dbReference type="SMART" id="SM00382">
    <property type="entry name" value="AAA"/>
    <property type="match status" value="1"/>
</dbReference>
<dbReference type="GO" id="GO:0043565">
    <property type="term" value="F:sequence-specific DNA binding"/>
    <property type="evidence" value="ECO:0007669"/>
    <property type="project" value="InterPro"/>
</dbReference>
<dbReference type="InterPro" id="IPR027417">
    <property type="entry name" value="P-loop_NTPase"/>
</dbReference>
<evidence type="ECO:0000256" key="2">
    <source>
        <dbReference type="ARBA" id="ARBA00022840"/>
    </source>
</evidence>
<dbReference type="AlphaFoldDB" id="I4C8J7"/>
<dbReference type="OrthoDB" id="9763792at2"/>
<dbReference type="Pfam" id="PF02954">
    <property type="entry name" value="HTH_8"/>
    <property type="match status" value="1"/>
</dbReference>
<keyword evidence="4 7" id="KW-0238">DNA-binding</keyword>
<dbReference type="Gene3D" id="3.30.450.20">
    <property type="entry name" value="PAS domain"/>
    <property type="match status" value="1"/>
</dbReference>
<dbReference type="InterPro" id="IPR000014">
    <property type="entry name" value="PAS"/>
</dbReference>
<dbReference type="CDD" id="cd00130">
    <property type="entry name" value="PAS"/>
    <property type="match status" value="1"/>
</dbReference>
<dbReference type="PROSITE" id="PS50045">
    <property type="entry name" value="SIGMA54_INTERACT_4"/>
    <property type="match status" value="1"/>
</dbReference>
<dbReference type="RefSeq" id="WP_014811025.1">
    <property type="nucleotide sequence ID" value="NC_018025.1"/>
</dbReference>
<dbReference type="PRINTS" id="PR01590">
    <property type="entry name" value="HTHFIS"/>
</dbReference>
<keyword evidence="5" id="KW-0804">Transcription</keyword>
<dbReference type="GO" id="GO:0005524">
    <property type="term" value="F:ATP binding"/>
    <property type="evidence" value="ECO:0007669"/>
    <property type="project" value="UniProtKB-KW"/>
</dbReference>
<dbReference type="Pfam" id="PF25601">
    <property type="entry name" value="AAA_lid_14"/>
    <property type="match status" value="1"/>
</dbReference>
<dbReference type="PANTHER" id="PTHR32071:SF57">
    <property type="entry name" value="C4-DICARBOXYLATE TRANSPORT TRANSCRIPTIONAL REGULATORY PROTEIN DCTD"/>
    <property type="match status" value="1"/>
</dbReference>
<dbReference type="InterPro" id="IPR025943">
    <property type="entry name" value="Sigma_54_int_dom_ATP-bd_2"/>
</dbReference>
<dbReference type="InterPro" id="IPR025944">
    <property type="entry name" value="Sigma_54_int_dom_CS"/>
</dbReference>
<dbReference type="Pfam" id="PF00158">
    <property type="entry name" value="Sigma54_activat"/>
    <property type="match status" value="1"/>
</dbReference>
<evidence type="ECO:0000259" key="6">
    <source>
        <dbReference type="PROSITE" id="PS50045"/>
    </source>
</evidence>
<dbReference type="Pfam" id="PF00989">
    <property type="entry name" value="PAS"/>
    <property type="match status" value="1"/>
</dbReference>
<keyword evidence="1" id="KW-0547">Nucleotide-binding</keyword>
<evidence type="ECO:0000256" key="4">
    <source>
        <dbReference type="ARBA" id="ARBA00023125"/>
    </source>
</evidence>
<dbReference type="PROSITE" id="PS00688">
    <property type="entry name" value="SIGMA54_INTERACT_3"/>
    <property type="match status" value="1"/>
</dbReference>
<organism evidence="7 8">
    <name type="scientific">Desulfomonile tiedjei (strain ATCC 49306 / DSM 6799 / DCB-1)</name>
    <dbReference type="NCBI Taxonomy" id="706587"/>
    <lineage>
        <taxon>Bacteria</taxon>
        <taxon>Pseudomonadati</taxon>
        <taxon>Thermodesulfobacteriota</taxon>
        <taxon>Desulfomonilia</taxon>
        <taxon>Desulfomonilales</taxon>
        <taxon>Desulfomonilaceae</taxon>
        <taxon>Desulfomonile</taxon>
    </lineage>
</organism>
<dbReference type="InterPro" id="IPR013767">
    <property type="entry name" value="PAS_fold"/>
</dbReference>
<name>I4C8J7_DESTA</name>
<dbReference type="GO" id="GO:0006355">
    <property type="term" value="P:regulation of DNA-templated transcription"/>
    <property type="evidence" value="ECO:0007669"/>
    <property type="project" value="InterPro"/>
</dbReference>
<dbReference type="SUPFAM" id="SSF46689">
    <property type="entry name" value="Homeodomain-like"/>
    <property type="match status" value="1"/>
</dbReference>
<keyword evidence="3" id="KW-0805">Transcription regulation</keyword>
<dbReference type="eggNOG" id="COG3829">
    <property type="taxonomic scope" value="Bacteria"/>
</dbReference>
<feature type="domain" description="Sigma-54 factor interaction" evidence="6">
    <location>
        <begin position="159"/>
        <end position="389"/>
    </location>
</feature>
<keyword evidence="2" id="KW-0067">ATP-binding</keyword>
<gene>
    <name evidence="7" type="ordered locus">Desti_3228</name>
</gene>
<dbReference type="Gene3D" id="1.10.10.60">
    <property type="entry name" value="Homeodomain-like"/>
    <property type="match status" value="1"/>
</dbReference>
<evidence type="ECO:0000256" key="5">
    <source>
        <dbReference type="ARBA" id="ARBA00023163"/>
    </source>
</evidence>
<accession>I4C8J7</accession>
<dbReference type="InterPro" id="IPR002078">
    <property type="entry name" value="Sigma_54_int"/>
</dbReference>
<dbReference type="InterPro" id="IPR025662">
    <property type="entry name" value="Sigma_54_int_dom_ATP-bd_1"/>
</dbReference>
<evidence type="ECO:0000256" key="1">
    <source>
        <dbReference type="ARBA" id="ARBA00022741"/>
    </source>
</evidence>
<reference evidence="8" key="1">
    <citation type="submission" date="2012-06" db="EMBL/GenBank/DDBJ databases">
        <title>Complete sequence of chromosome of Desulfomonile tiedjei DSM 6799.</title>
        <authorList>
            <person name="Lucas S."/>
            <person name="Copeland A."/>
            <person name="Lapidus A."/>
            <person name="Glavina del Rio T."/>
            <person name="Dalin E."/>
            <person name="Tice H."/>
            <person name="Bruce D."/>
            <person name="Goodwin L."/>
            <person name="Pitluck S."/>
            <person name="Peters L."/>
            <person name="Ovchinnikova G."/>
            <person name="Zeytun A."/>
            <person name="Lu M."/>
            <person name="Kyrpides N."/>
            <person name="Mavromatis K."/>
            <person name="Ivanova N."/>
            <person name="Brettin T."/>
            <person name="Detter J.C."/>
            <person name="Han C."/>
            <person name="Larimer F."/>
            <person name="Land M."/>
            <person name="Hauser L."/>
            <person name="Markowitz V."/>
            <person name="Cheng J.-F."/>
            <person name="Hugenholtz P."/>
            <person name="Woyke T."/>
            <person name="Wu D."/>
            <person name="Spring S."/>
            <person name="Schroeder M."/>
            <person name="Brambilla E."/>
            <person name="Klenk H.-P."/>
            <person name="Eisen J.A."/>
        </authorList>
    </citation>
    <scope>NUCLEOTIDE SEQUENCE [LARGE SCALE GENOMIC DNA]</scope>
    <source>
        <strain evidence="8">ATCC 49306 / DSM 6799 / DCB-1</strain>
    </source>
</reference>
<dbReference type="EMBL" id="CP003360">
    <property type="protein sequence ID" value="AFM25888.1"/>
    <property type="molecule type" value="Genomic_DNA"/>
</dbReference>